<evidence type="ECO:0000256" key="2">
    <source>
        <dbReference type="PROSITE-ProRule" id="PRU00023"/>
    </source>
</evidence>
<feature type="repeat" description="ANK" evidence="2">
    <location>
        <begin position="556"/>
        <end position="588"/>
    </location>
</feature>
<dbReference type="OrthoDB" id="4772757at2759"/>
<dbReference type="Pfam" id="PF24883">
    <property type="entry name" value="NPHP3_N"/>
    <property type="match status" value="2"/>
</dbReference>
<dbReference type="InterPro" id="IPR056884">
    <property type="entry name" value="NPHP3-like_N"/>
</dbReference>
<dbReference type="PROSITE" id="PS50297">
    <property type="entry name" value="ANK_REP_REGION"/>
    <property type="match status" value="1"/>
</dbReference>
<organism evidence="4 5">
    <name type="scientific">Hymenoscyphus albidus</name>
    <dbReference type="NCBI Taxonomy" id="595503"/>
    <lineage>
        <taxon>Eukaryota</taxon>
        <taxon>Fungi</taxon>
        <taxon>Dikarya</taxon>
        <taxon>Ascomycota</taxon>
        <taxon>Pezizomycotina</taxon>
        <taxon>Leotiomycetes</taxon>
        <taxon>Helotiales</taxon>
        <taxon>Helotiaceae</taxon>
        <taxon>Hymenoscyphus</taxon>
    </lineage>
</organism>
<comment type="caution">
    <text evidence="4">The sequence shown here is derived from an EMBL/GenBank/DDBJ whole genome shotgun (WGS) entry which is preliminary data.</text>
</comment>
<dbReference type="SMART" id="SM00248">
    <property type="entry name" value="ANK"/>
    <property type="match status" value="4"/>
</dbReference>
<evidence type="ECO:0000259" key="3">
    <source>
        <dbReference type="Pfam" id="PF24883"/>
    </source>
</evidence>
<feature type="domain" description="Nephrocystin 3-like N-terminal" evidence="3">
    <location>
        <begin position="103"/>
        <end position="144"/>
    </location>
</feature>
<proteinExistence type="predicted"/>
<evidence type="ECO:0000313" key="4">
    <source>
        <dbReference type="EMBL" id="CAG8972685.1"/>
    </source>
</evidence>
<dbReference type="EMBL" id="CAJVRM010000052">
    <property type="protein sequence ID" value="CAG8972685.1"/>
    <property type="molecule type" value="Genomic_DNA"/>
</dbReference>
<dbReference type="PANTHER" id="PTHR10039">
    <property type="entry name" value="AMELOGENIN"/>
    <property type="match status" value="1"/>
</dbReference>
<keyword evidence="5" id="KW-1185">Reference proteome</keyword>
<dbReference type="SUPFAM" id="SSF48403">
    <property type="entry name" value="Ankyrin repeat"/>
    <property type="match status" value="1"/>
</dbReference>
<dbReference type="InterPro" id="IPR036770">
    <property type="entry name" value="Ankyrin_rpt-contain_sf"/>
</dbReference>
<keyword evidence="2" id="KW-0040">ANK repeat</keyword>
<keyword evidence="1" id="KW-0677">Repeat</keyword>
<dbReference type="Proteomes" id="UP000701801">
    <property type="component" value="Unassembled WGS sequence"/>
</dbReference>
<sequence>MMALREKLIPMEGIKKSLAERIKWPLKKTKVEVYLGNIEHQKRIFMEFLKVENISQSVDTGLAISRLENSDKDSRFEKVMTWLSDTDPSTNHNAARKKHKDRTGIWFTQGKKYQSWQEEPNSFLWLHGISGSGKTILCSEIIEQTLDFCSLPGPVLNLYESYKFSQPPIERLLSVLHALLELPISTEVFLVLDALDEFPNDKAERDQVCETLIQIKEWGLQKLHTIITSRPEDDLKKSMTPLTTSPPISIEDSVVKSDIQKFVKASLAQSKLKQWPVDVRDEIEDTLVNGADGMFRWVDCQLVSLSKCLTRNDIKKALKSLPKTLDETYERILTSVDEEHRPKLVLALKWISGAERPLKINELAEAIVIDPMEYPPFQVENRLPDPNWIVPILSSLVVLSARPASFNWGEQCWDPPATLLNFAHFSVVEYLTSDRILHSPASMFHMNNFAIDEACTKGSLQYLHSCFDSGKITWSHSDLSEFPLLNYASEFWYIHASSFQGLETSEVNKLTLEFLLSEKNRKSWLWFHNPQKMWIIINSMELNWWDPLYVSLDDVHNYTPLYLAAILGLTSSLKTLINQGFDIDQEGGFYGTALQGAVSSKKHRSVDMLLDAGADANRMGFDGTANNIAADRADSYTIKRLLETGVDLDVKSSSGETPLERVSNHANVDTDIIRAGPTEDVKRLLELGADANLPTNENGKSHPLEAAVYSGKVKTLNMLFEAGAVNDVRGASGYTPLERVVERLIFTDPSNQKEIEEIQERRLMAKCLLD</sequence>
<dbReference type="SUPFAM" id="SSF52540">
    <property type="entry name" value="P-loop containing nucleoside triphosphate hydrolases"/>
    <property type="match status" value="1"/>
</dbReference>
<name>A0A9N9LGE4_9HELO</name>
<dbReference type="Gene3D" id="1.25.40.20">
    <property type="entry name" value="Ankyrin repeat-containing domain"/>
    <property type="match status" value="1"/>
</dbReference>
<reference evidence="4" key="1">
    <citation type="submission" date="2021-07" db="EMBL/GenBank/DDBJ databases">
        <authorList>
            <person name="Durling M."/>
        </authorList>
    </citation>
    <scope>NUCLEOTIDE SEQUENCE</scope>
</reference>
<protein>
    <recommendedName>
        <fullName evidence="3">Nephrocystin 3-like N-terminal domain-containing protein</fullName>
    </recommendedName>
</protein>
<dbReference type="InterPro" id="IPR002110">
    <property type="entry name" value="Ankyrin_rpt"/>
</dbReference>
<dbReference type="PANTHER" id="PTHR10039:SF16">
    <property type="entry name" value="GPI INOSITOL-DEACYLASE"/>
    <property type="match status" value="1"/>
</dbReference>
<evidence type="ECO:0000313" key="5">
    <source>
        <dbReference type="Proteomes" id="UP000701801"/>
    </source>
</evidence>
<dbReference type="InterPro" id="IPR027417">
    <property type="entry name" value="P-loop_NTPase"/>
</dbReference>
<dbReference type="AlphaFoldDB" id="A0A9N9LGE4"/>
<evidence type="ECO:0000256" key="1">
    <source>
        <dbReference type="ARBA" id="ARBA00022737"/>
    </source>
</evidence>
<accession>A0A9N9LGE4</accession>
<feature type="domain" description="Nephrocystin 3-like N-terminal" evidence="3">
    <location>
        <begin position="160"/>
        <end position="230"/>
    </location>
</feature>
<dbReference type="PROSITE" id="PS50088">
    <property type="entry name" value="ANK_REPEAT"/>
    <property type="match status" value="1"/>
</dbReference>
<gene>
    <name evidence="4" type="ORF">HYALB_00010848</name>
</gene>